<gene>
    <name evidence="3" type="ORF">UX10_C0034G0006</name>
</gene>
<name>A0A0G1QCK4_9BACT</name>
<protein>
    <submittedName>
        <fullName evidence="3">Glycosyltransferase</fullName>
    </submittedName>
</protein>
<dbReference type="InterPro" id="IPR001296">
    <property type="entry name" value="Glyco_trans_1"/>
</dbReference>
<feature type="domain" description="Glycosyltransferase subfamily 4-like N-terminal" evidence="2">
    <location>
        <begin position="15"/>
        <end position="175"/>
    </location>
</feature>
<dbReference type="Proteomes" id="UP000033999">
    <property type="component" value="Unassembled WGS sequence"/>
</dbReference>
<proteinExistence type="predicted"/>
<organism evidence="3 4">
    <name type="scientific">Candidatus Magasanikbacteria bacterium GW2011_GWA2_45_39</name>
    <dbReference type="NCBI Taxonomy" id="1619041"/>
    <lineage>
        <taxon>Bacteria</taxon>
        <taxon>Candidatus Magasanikiibacteriota</taxon>
    </lineage>
</organism>
<dbReference type="InterPro" id="IPR028098">
    <property type="entry name" value="Glyco_trans_4-like_N"/>
</dbReference>
<dbReference type="PANTHER" id="PTHR45947:SF3">
    <property type="entry name" value="SULFOQUINOVOSYL TRANSFERASE SQD2"/>
    <property type="match status" value="1"/>
</dbReference>
<sequence>MSRILIFSTAYLPLFGGAEVAVKEITDRLGTEFEFVLVTARLRADLSPQERIGAVEVRRIGKGCWSDKLLLAFYGARYARTLGNFDVVWGVMASYGGLAALRYKKAHQSTKFLLTLQEGDSRAHIYARVWWWWPYFTQIFKRADKIQAISNYLADWAREMGAKRSIDVVPNGVDVGHFFPPDELVRERVRAEVRQQYGIPLKAPLVISISRLVPKNGIADLIRAMKFLPEDVHLMIVGEGTLSQNLHTLVQTKKLKDRVHFVGLVNHKDLPRYLWASDVFCRPSLSEGLGNVFLEAMAAGVPVVAPMVGGIKDFLIDNETGFVCISGNPKNITSVLRRALTDLTTRLHVVAEARALVLKKYDWQSISGQMKSIFDTICASS</sequence>
<dbReference type="EMBL" id="LCKX01000034">
    <property type="protein sequence ID" value="KKU06390.1"/>
    <property type="molecule type" value="Genomic_DNA"/>
</dbReference>
<comment type="caution">
    <text evidence="3">The sequence shown here is derived from an EMBL/GenBank/DDBJ whole genome shotgun (WGS) entry which is preliminary data.</text>
</comment>
<dbReference type="Pfam" id="PF00534">
    <property type="entry name" value="Glycos_transf_1"/>
    <property type="match status" value="1"/>
</dbReference>
<dbReference type="AlphaFoldDB" id="A0A0G1QCK4"/>
<dbReference type="InterPro" id="IPR050194">
    <property type="entry name" value="Glycosyltransferase_grp1"/>
</dbReference>
<feature type="domain" description="Glycosyl transferase family 1" evidence="1">
    <location>
        <begin position="190"/>
        <end position="354"/>
    </location>
</feature>
<dbReference type="GO" id="GO:0016757">
    <property type="term" value="F:glycosyltransferase activity"/>
    <property type="evidence" value="ECO:0007669"/>
    <property type="project" value="InterPro"/>
</dbReference>
<dbReference type="PANTHER" id="PTHR45947">
    <property type="entry name" value="SULFOQUINOVOSYL TRANSFERASE SQD2"/>
    <property type="match status" value="1"/>
</dbReference>
<dbReference type="Gene3D" id="3.40.50.2000">
    <property type="entry name" value="Glycogen Phosphorylase B"/>
    <property type="match status" value="2"/>
</dbReference>
<evidence type="ECO:0000259" key="1">
    <source>
        <dbReference type="Pfam" id="PF00534"/>
    </source>
</evidence>
<evidence type="ECO:0000313" key="4">
    <source>
        <dbReference type="Proteomes" id="UP000033999"/>
    </source>
</evidence>
<dbReference type="CDD" id="cd03801">
    <property type="entry name" value="GT4_PimA-like"/>
    <property type="match status" value="1"/>
</dbReference>
<evidence type="ECO:0000313" key="3">
    <source>
        <dbReference type="EMBL" id="KKU06390.1"/>
    </source>
</evidence>
<evidence type="ECO:0000259" key="2">
    <source>
        <dbReference type="Pfam" id="PF13439"/>
    </source>
</evidence>
<accession>A0A0G1QCK4</accession>
<reference evidence="3 4" key="1">
    <citation type="journal article" date="2015" name="Nature">
        <title>rRNA introns, odd ribosomes, and small enigmatic genomes across a large radiation of phyla.</title>
        <authorList>
            <person name="Brown C.T."/>
            <person name="Hug L.A."/>
            <person name="Thomas B.C."/>
            <person name="Sharon I."/>
            <person name="Castelle C.J."/>
            <person name="Singh A."/>
            <person name="Wilkins M.J."/>
            <person name="Williams K.H."/>
            <person name="Banfield J.F."/>
        </authorList>
    </citation>
    <scope>NUCLEOTIDE SEQUENCE [LARGE SCALE GENOMIC DNA]</scope>
</reference>
<dbReference type="SUPFAM" id="SSF53756">
    <property type="entry name" value="UDP-Glycosyltransferase/glycogen phosphorylase"/>
    <property type="match status" value="1"/>
</dbReference>
<keyword evidence="3" id="KW-0808">Transferase</keyword>
<dbReference type="Pfam" id="PF13439">
    <property type="entry name" value="Glyco_transf_4"/>
    <property type="match status" value="1"/>
</dbReference>